<dbReference type="EMBL" id="AP006501">
    <property type="protein sequence ID" value="BAM83023.1"/>
    <property type="molecule type" value="Genomic_DNA"/>
</dbReference>
<dbReference type="GO" id="GO:0031417">
    <property type="term" value="C:NatC complex"/>
    <property type="evidence" value="ECO:0007669"/>
    <property type="project" value="TreeGrafter"/>
</dbReference>
<feature type="region of interest" description="Disordered" evidence="4">
    <location>
        <begin position="176"/>
        <end position="204"/>
    </location>
</feature>
<dbReference type="GeneID" id="16997550"/>
<dbReference type="STRING" id="280699.M1VM71"/>
<reference evidence="6 7" key="1">
    <citation type="journal article" date="2004" name="Nature">
        <title>Genome sequence of the ultrasmall unicellular red alga Cyanidioschyzon merolae 10D.</title>
        <authorList>
            <person name="Matsuzaki M."/>
            <person name="Misumi O."/>
            <person name="Shin-i T."/>
            <person name="Maruyama S."/>
            <person name="Takahara M."/>
            <person name="Miyagishima S."/>
            <person name="Mori T."/>
            <person name="Nishida K."/>
            <person name="Yagisawa F."/>
            <person name="Nishida K."/>
            <person name="Yoshida Y."/>
            <person name="Nishimura Y."/>
            <person name="Nakao S."/>
            <person name="Kobayashi T."/>
            <person name="Momoyama Y."/>
            <person name="Higashiyama T."/>
            <person name="Minoda A."/>
            <person name="Sano M."/>
            <person name="Nomoto H."/>
            <person name="Oishi K."/>
            <person name="Hayashi H."/>
            <person name="Ohta F."/>
            <person name="Nishizaka S."/>
            <person name="Haga S."/>
            <person name="Miura S."/>
            <person name="Morishita T."/>
            <person name="Kabeya Y."/>
            <person name="Terasawa K."/>
            <person name="Suzuki Y."/>
            <person name="Ishii Y."/>
            <person name="Asakawa S."/>
            <person name="Takano H."/>
            <person name="Ohta N."/>
            <person name="Kuroiwa H."/>
            <person name="Tanaka K."/>
            <person name="Shimizu N."/>
            <person name="Sugano S."/>
            <person name="Sato N."/>
            <person name="Nozaki H."/>
            <person name="Ogasawara N."/>
            <person name="Kohara Y."/>
            <person name="Kuroiwa T."/>
        </authorList>
    </citation>
    <scope>NUCLEOTIDE SEQUENCE [LARGE SCALE GENOMIC DNA]</scope>
    <source>
        <strain evidence="6 7">10D</strain>
    </source>
</reference>
<dbReference type="InterPro" id="IPR000182">
    <property type="entry name" value="GNAT_dom"/>
</dbReference>
<dbReference type="PROSITE" id="PS51186">
    <property type="entry name" value="GNAT"/>
    <property type="match status" value="1"/>
</dbReference>
<dbReference type="GO" id="GO:0004596">
    <property type="term" value="F:protein-N-terminal amino-acid acetyltransferase activity"/>
    <property type="evidence" value="ECO:0007669"/>
    <property type="project" value="InterPro"/>
</dbReference>
<dbReference type="AlphaFoldDB" id="M1VM71"/>
<evidence type="ECO:0000259" key="5">
    <source>
        <dbReference type="PROSITE" id="PS51186"/>
    </source>
</evidence>
<dbReference type="Proteomes" id="UP000007014">
    <property type="component" value="Chromosome 19"/>
</dbReference>
<evidence type="ECO:0000256" key="1">
    <source>
        <dbReference type="ARBA" id="ARBA00022679"/>
    </source>
</evidence>
<dbReference type="Gene3D" id="3.40.630.30">
    <property type="match status" value="1"/>
</dbReference>
<dbReference type="eggNOG" id="KOG3139">
    <property type="taxonomic scope" value="Eukaryota"/>
</dbReference>
<dbReference type="CDD" id="cd04301">
    <property type="entry name" value="NAT_SF"/>
    <property type="match status" value="1"/>
</dbReference>
<dbReference type="OMA" id="EDIQYTN"/>
<keyword evidence="1" id="KW-0808">Transferase</keyword>
<sequence>MAADSTESSDFAVIPFGSEYLHFFAVKTLIDGLLSEPYSTFTYRYFLRQWSELCFLAVRKLPHAASCTPLRSEDLFGCIIGKAEVHRDSLRGYIAMIAVDMTHRRRGLGTLLVQRTLQAMQERGCDEVVLETEVTNHSALRMYEKLGFLRDKRLERYYLNGSDAFRLRRRLVPLPMPNIDSPAPQLPLNQKTSEPERITESYSD</sequence>
<comment type="similarity">
    <text evidence="3">Belongs to the acetyltransferase family. MAK3 subfamily.</text>
</comment>
<dbReference type="OrthoDB" id="249099at2759"/>
<name>M1VM71_CYAM1</name>
<dbReference type="SUPFAM" id="SSF55729">
    <property type="entry name" value="Acyl-CoA N-acyltransferases (Nat)"/>
    <property type="match status" value="1"/>
</dbReference>
<feature type="domain" description="N-acetyltransferase" evidence="5">
    <location>
        <begin position="21"/>
        <end position="172"/>
    </location>
</feature>
<proteinExistence type="inferred from homology"/>
<gene>
    <name evidence="6" type="ORF">CYME_CMS482C</name>
</gene>
<accession>M1VM71</accession>
<evidence type="ECO:0000313" key="6">
    <source>
        <dbReference type="EMBL" id="BAM83023.1"/>
    </source>
</evidence>
<dbReference type="Gramene" id="CMS482CT">
    <property type="protein sequence ID" value="CMS482CT"/>
    <property type="gene ID" value="CMS482C"/>
</dbReference>
<dbReference type="PANTHER" id="PTHR45896:SF1">
    <property type="entry name" value="N-ALPHA-ACETYLTRANSFERASE 30"/>
    <property type="match status" value="1"/>
</dbReference>
<dbReference type="RefSeq" id="XP_005539059.1">
    <property type="nucleotide sequence ID" value="XM_005539002.1"/>
</dbReference>
<dbReference type="InterPro" id="IPR016181">
    <property type="entry name" value="Acyl_CoA_acyltransferase"/>
</dbReference>
<keyword evidence="7" id="KW-1185">Reference proteome</keyword>
<keyword evidence="2" id="KW-0012">Acyltransferase</keyword>
<dbReference type="HOGENOM" id="CLU_013985_0_3_1"/>
<organism evidence="6 7">
    <name type="scientific">Cyanidioschyzon merolae (strain NIES-3377 / 10D)</name>
    <name type="common">Unicellular red alga</name>
    <dbReference type="NCBI Taxonomy" id="280699"/>
    <lineage>
        <taxon>Eukaryota</taxon>
        <taxon>Rhodophyta</taxon>
        <taxon>Bangiophyceae</taxon>
        <taxon>Cyanidiales</taxon>
        <taxon>Cyanidiaceae</taxon>
        <taxon>Cyanidioschyzon</taxon>
    </lineage>
</organism>
<dbReference type="PANTHER" id="PTHR45896">
    <property type="entry name" value="N-ALPHA-ACETYLTRANSFERASE 30"/>
    <property type="match status" value="1"/>
</dbReference>
<evidence type="ECO:0000256" key="3">
    <source>
        <dbReference type="ARBA" id="ARBA00024025"/>
    </source>
</evidence>
<feature type="compositionally biased region" description="Basic and acidic residues" evidence="4">
    <location>
        <begin position="193"/>
        <end position="204"/>
    </location>
</feature>
<dbReference type="KEGG" id="cme:CYME_CMS482C"/>
<protein>
    <submittedName>
        <fullName evidence="6">Probable N-acetyltransferase MAK3</fullName>
    </submittedName>
</protein>
<evidence type="ECO:0000256" key="4">
    <source>
        <dbReference type="SAM" id="MobiDB-lite"/>
    </source>
</evidence>
<dbReference type="Pfam" id="PF00583">
    <property type="entry name" value="Acetyltransf_1"/>
    <property type="match status" value="1"/>
</dbReference>
<evidence type="ECO:0000313" key="7">
    <source>
        <dbReference type="Proteomes" id="UP000007014"/>
    </source>
</evidence>
<evidence type="ECO:0000256" key="2">
    <source>
        <dbReference type="ARBA" id="ARBA00023315"/>
    </source>
</evidence>
<reference evidence="6 7" key="2">
    <citation type="journal article" date="2007" name="BMC Biol.">
        <title>A 100%-complete sequence reveals unusually simple genomic features in the hot-spring red alga Cyanidioschyzon merolae.</title>
        <authorList>
            <person name="Nozaki H."/>
            <person name="Takano H."/>
            <person name="Misumi O."/>
            <person name="Terasawa K."/>
            <person name="Matsuzaki M."/>
            <person name="Maruyama S."/>
            <person name="Nishida K."/>
            <person name="Yagisawa F."/>
            <person name="Yoshida Y."/>
            <person name="Fujiwara T."/>
            <person name="Takio S."/>
            <person name="Tamura K."/>
            <person name="Chung S.J."/>
            <person name="Nakamura S."/>
            <person name="Kuroiwa H."/>
            <person name="Tanaka K."/>
            <person name="Sato N."/>
            <person name="Kuroiwa T."/>
        </authorList>
    </citation>
    <scope>NUCLEOTIDE SEQUENCE [LARGE SCALE GENOMIC DNA]</scope>
    <source>
        <strain evidence="6 7">10D</strain>
    </source>
</reference>
<dbReference type="InterPro" id="IPR044542">
    <property type="entry name" value="NAA30-like"/>
</dbReference>